<feature type="transmembrane region" description="Helical" evidence="4">
    <location>
        <begin position="143"/>
        <end position="163"/>
    </location>
</feature>
<dbReference type="CDD" id="cd17352">
    <property type="entry name" value="MFS_MCT_SLC16"/>
    <property type="match status" value="1"/>
</dbReference>
<sequence>MAPPIEPPPNYSSFRSWVAIAGAFLALYCTVGFFNAFGVYQEYYGTTLLKVYSNSDISWIGSVAIFLLYIGSPIAGILVDKIGPTKLLVIGSIGELVAIFLSSLCSQYYQLFLSQAVLFGASASLILTPCIAVVSRRMPHRRGLALGIAVGGSSIGGIIWPIMLQQLLYARGVSFGWVQRAVGFTMLPLFAVACLTVVDVEKGQHKPTPPESETSEGSITAGNNDEPTPEEKPRAEHPIKVMFKNFTFVLLCLGLALTYLGLFTPFFYVSTYAVSKGASSSTAFYLISAINAASFFGRVVPGQLADRYGHFNICTLSVLTSGIIAFTWTAAYNLPGMIIWSIAYGFTSGAVISLQSACAGKISKPEQQGTALGLVLGTVSVTQVSSIASYRSSPANQGNRSLVGTPISGQILSRGGLVLVLARLKLDRKILAVY</sequence>
<evidence type="ECO:0000256" key="2">
    <source>
        <dbReference type="ARBA" id="ARBA00006727"/>
    </source>
</evidence>
<dbReference type="Pfam" id="PF07690">
    <property type="entry name" value="MFS_1"/>
    <property type="match status" value="1"/>
</dbReference>
<evidence type="ECO:0000256" key="1">
    <source>
        <dbReference type="ARBA" id="ARBA00004141"/>
    </source>
</evidence>
<feature type="region of interest" description="Disordered" evidence="3">
    <location>
        <begin position="203"/>
        <end position="233"/>
    </location>
</feature>
<dbReference type="InterPro" id="IPR011701">
    <property type="entry name" value="MFS"/>
</dbReference>
<feature type="domain" description="Major facilitator superfamily (MFS) profile" evidence="5">
    <location>
        <begin position="15"/>
        <end position="434"/>
    </location>
</feature>
<feature type="transmembrane region" description="Helical" evidence="4">
    <location>
        <begin position="313"/>
        <end position="331"/>
    </location>
</feature>
<comment type="subcellular location">
    <subcellularLocation>
        <location evidence="1">Membrane</location>
        <topology evidence="1">Multi-pass membrane protein</topology>
    </subcellularLocation>
</comment>
<evidence type="ECO:0000259" key="5">
    <source>
        <dbReference type="PROSITE" id="PS50850"/>
    </source>
</evidence>
<feature type="transmembrane region" description="Helical" evidence="4">
    <location>
        <begin position="57"/>
        <end position="80"/>
    </location>
</feature>
<dbReference type="Proteomes" id="UP000286045">
    <property type="component" value="Unassembled WGS sequence"/>
</dbReference>
<dbReference type="EMBL" id="RYZI01000008">
    <property type="protein sequence ID" value="RWA14448.1"/>
    <property type="molecule type" value="Genomic_DNA"/>
</dbReference>
<feature type="transmembrane region" description="Helical" evidence="4">
    <location>
        <begin position="248"/>
        <end position="270"/>
    </location>
</feature>
<dbReference type="PANTHER" id="PTHR11360:SF250">
    <property type="entry name" value="MFS-TYPE TRANSPORTER AFUA_1G00970"/>
    <property type="match status" value="1"/>
</dbReference>
<accession>A0A439DJ57</accession>
<keyword evidence="4" id="KW-0812">Transmembrane</keyword>
<keyword evidence="4" id="KW-1133">Transmembrane helix</keyword>
<organism evidence="6 7">
    <name type="scientific">Xylaria grammica</name>
    <dbReference type="NCBI Taxonomy" id="363999"/>
    <lineage>
        <taxon>Eukaryota</taxon>
        <taxon>Fungi</taxon>
        <taxon>Dikarya</taxon>
        <taxon>Ascomycota</taxon>
        <taxon>Pezizomycotina</taxon>
        <taxon>Sordariomycetes</taxon>
        <taxon>Xylariomycetidae</taxon>
        <taxon>Xylariales</taxon>
        <taxon>Xylariaceae</taxon>
        <taxon>Xylaria</taxon>
    </lineage>
</organism>
<proteinExistence type="inferred from homology"/>
<keyword evidence="7" id="KW-1185">Reference proteome</keyword>
<dbReference type="PANTHER" id="PTHR11360">
    <property type="entry name" value="MONOCARBOXYLATE TRANSPORTER"/>
    <property type="match status" value="1"/>
</dbReference>
<dbReference type="AlphaFoldDB" id="A0A439DJ57"/>
<dbReference type="Gene3D" id="1.20.1250.20">
    <property type="entry name" value="MFS general substrate transporter like domains"/>
    <property type="match status" value="1"/>
</dbReference>
<feature type="transmembrane region" description="Helical" evidence="4">
    <location>
        <begin position="17"/>
        <end position="37"/>
    </location>
</feature>
<gene>
    <name evidence="6" type="ORF">EKO27_g693</name>
</gene>
<feature type="transmembrane region" description="Helical" evidence="4">
    <location>
        <begin position="337"/>
        <end position="359"/>
    </location>
</feature>
<evidence type="ECO:0000256" key="4">
    <source>
        <dbReference type="SAM" id="Phobius"/>
    </source>
</evidence>
<dbReference type="SUPFAM" id="SSF103473">
    <property type="entry name" value="MFS general substrate transporter"/>
    <property type="match status" value="1"/>
</dbReference>
<dbReference type="InterPro" id="IPR050327">
    <property type="entry name" value="Proton-linked_MCT"/>
</dbReference>
<dbReference type="GO" id="GO:0016020">
    <property type="term" value="C:membrane"/>
    <property type="evidence" value="ECO:0007669"/>
    <property type="project" value="UniProtKB-SubCell"/>
</dbReference>
<dbReference type="InterPro" id="IPR020846">
    <property type="entry name" value="MFS_dom"/>
</dbReference>
<protein>
    <recommendedName>
        <fullName evidence="5">Major facilitator superfamily (MFS) profile domain-containing protein</fullName>
    </recommendedName>
</protein>
<comment type="caution">
    <text evidence="6">The sequence shown here is derived from an EMBL/GenBank/DDBJ whole genome shotgun (WGS) entry which is preliminary data.</text>
</comment>
<keyword evidence="4" id="KW-0472">Membrane</keyword>
<evidence type="ECO:0000313" key="6">
    <source>
        <dbReference type="EMBL" id="RWA14448.1"/>
    </source>
</evidence>
<feature type="compositionally biased region" description="Polar residues" evidence="3">
    <location>
        <begin position="211"/>
        <end position="226"/>
    </location>
</feature>
<evidence type="ECO:0000313" key="7">
    <source>
        <dbReference type="Proteomes" id="UP000286045"/>
    </source>
</evidence>
<evidence type="ECO:0000256" key="3">
    <source>
        <dbReference type="SAM" id="MobiDB-lite"/>
    </source>
</evidence>
<name>A0A439DJ57_9PEZI</name>
<feature type="transmembrane region" description="Helical" evidence="4">
    <location>
        <begin position="175"/>
        <end position="198"/>
    </location>
</feature>
<comment type="similarity">
    <text evidence="2">Belongs to the major facilitator superfamily. Monocarboxylate porter (TC 2.A.1.13) family.</text>
</comment>
<feature type="transmembrane region" description="Helical" evidence="4">
    <location>
        <begin position="282"/>
        <end position="301"/>
    </location>
</feature>
<dbReference type="PROSITE" id="PS50850">
    <property type="entry name" value="MFS"/>
    <property type="match status" value="1"/>
</dbReference>
<dbReference type="GO" id="GO:0022857">
    <property type="term" value="F:transmembrane transporter activity"/>
    <property type="evidence" value="ECO:0007669"/>
    <property type="project" value="InterPro"/>
</dbReference>
<reference evidence="6 7" key="1">
    <citation type="submission" date="2018-12" db="EMBL/GenBank/DDBJ databases">
        <title>Draft genome sequence of Xylaria grammica IHI A82.</title>
        <authorList>
            <person name="Buettner E."/>
            <person name="Kellner H."/>
        </authorList>
    </citation>
    <scope>NUCLEOTIDE SEQUENCE [LARGE SCALE GENOMIC DNA]</scope>
    <source>
        <strain evidence="6 7">IHI A82</strain>
    </source>
</reference>
<dbReference type="InterPro" id="IPR036259">
    <property type="entry name" value="MFS_trans_sf"/>
</dbReference>
<feature type="transmembrane region" description="Helical" evidence="4">
    <location>
        <begin position="115"/>
        <end position="134"/>
    </location>
</feature>